<evidence type="ECO:0008006" key="5">
    <source>
        <dbReference type="Google" id="ProtNLM"/>
    </source>
</evidence>
<feature type="region of interest" description="Disordered" evidence="1">
    <location>
        <begin position="370"/>
        <end position="397"/>
    </location>
</feature>
<dbReference type="PROSITE" id="PS51257">
    <property type="entry name" value="PROKAR_LIPOPROTEIN"/>
    <property type="match status" value="1"/>
</dbReference>
<keyword evidence="4" id="KW-1185">Reference proteome</keyword>
<dbReference type="Proteomes" id="UP000274920">
    <property type="component" value="Unassembled WGS sequence"/>
</dbReference>
<proteinExistence type="predicted"/>
<protein>
    <recommendedName>
        <fullName evidence="5">C2H2-type domain-containing protein</fullName>
    </recommendedName>
</protein>
<sequence length="414" mass="44517">MKNRMILITILAATIISGVITGCGSSKDSTAKAASTTTAEKSSDTDKEQTEKKINNLEISVTVDNGWDSDSTPAILHVTSDKVDFCHAITPDAEGGKGSTTVSLANDTYTVEFISPLNHDGSAYEIFDMGTAQEITVEYGKDMVIDCEMTQIPADKVTDEMIQDIVKKTQDAIAKGDDTLKGDAGKNTLDKLAENVQNSPNASEETKDMAESVKTETEVKAPEAENQTENKTENNAVENNNGQNDNVQNNNVPDNSNTGNNNVPNNAGNNNVQNNNNQNNNAQAPVVPSNPAPVEKPVEKPSAPVVTEPEAPVHTHSWADHTVTTQEWVSNMVTVPDYETQTTGVWVCNCGAVMDISAMDAHMIAHLDAGEPDNGHTETRTTQVQVGSHTEDQGHYESKTTVDYRYCTGCGAKQ</sequence>
<dbReference type="RefSeq" id="WP_125129201.1">
    <property type="nucleotide sequence ID" value="NZ_RHJS01000002.1"/>
</dbReference>
<feature type="region of interest" description="Disordered" evidence="1">
    <location>
        <begin position="24"/>
        <end position="51"/>
    </location>
</feature>
<dbReference type="EMBL" id="RHJS01000002">
    <property type="protein sequence ID" value="RRK34030.1"/>
    <property type="molecule type" value="Genomic_DNA"/>
</dbReference>
<feature type="compositionally biased region" description="Basic and acidic residues" evidence="1">
    <location>
        <begin position="204"/>
        <end position="232"/>
    </location>
</feature>
<feature type="signal peptide" evidence="2">
    <location>
        <begin position="1"/>
        <end position="21"/>
    </location>
</feature>
<feature type="compositionally biased region" description="Basic and acidic residues" evidence="1">
    <location>
        <begin position="370"/>
        <end position="379"/>
    </location>
</feature>
<comment type="caution">
    <text evidence="3">The sequence shown here is derived from an EMBL/GenBank/DDBJ whole genome shotgun (WGS) entry which is preliminary data.</text>
</comment>
<feature type="compositionally biased region" description="Low complexity" evidence="1">
    <location>
        <begin position="233"/>
        <end position="287"/>
    </location>
</feature>
<feature type="compositionally biased region" description="Low complexity" evidence="1">
    <location>
        <begin position="25"/>
        <end position="40"/>
    </location>
</feature>
<organism evidence="3 4">
    <name type="scientific">Schaedlerella arabinosiphila</name>
    <dbReference type="NCBI Taxonomy" id="2044587"/>
    <lineage>
        <taxon>Bacteria</taxon>
        <taxon>Bacillati</taxon>
        <taxon>Bacillota</taxon>
        <taxon>Clostridia</taxon>
        <taxon>Lachnospirales</taxon>
        <taxon>Lachnospiraceae</taxon>
        <taxon>Schaedlerella</taxon>
    </lineage>
</organism>
<accession>A0A426DMM5</accession>
<evidence type="ECO:0000256" key="2">
    <source>
        <dbReference type="SAM" id="SignalP"/>
    </source>
</evidence>
<feature type="compositionally biased region" description="Basic and acidic residues" evidence="1">
    <location>
        <begin position="41"/>
        <end position="51"/>
    </location>
</feature>
<dbReference type="AlphaFoldDB" id="A0A426DMM5"/>
<feature type="region of interest" description="Disordered" evidence="1">
    <location>
        <begin position="194"/>
        <end position="302"/>
    </location>
</feature>
<feature type="chain" id="PRO_5038840247" description="C2H2-type domain-containing protein" evidence="2">
    <location>
        <begin position="22"/>
        <end position="414"/>
    </location>
</feature>
<name>A0A426DMM5_9FIRM</name>
<keyword evidence="2" id="KW-0732">Signal</keyword>
<reference evidence="3" key="1">
    <citation type="submission" date="2018-10" db="EMBL/GenBank/DDBJ databases">
        <title>Schaedlerella arabinophila gen. nov. sp. nov., isolated from the mouse intestinal tract and comparative analysis with the genome of the closely related altered Schaedler flora strain ASF502.</title>
        <authorList>
            <person name="Miyake S."/>
            <person name="Soh M."/>
            <person name="Seedorf H."/>
        </authorList>
    </citation>
    <scope>NUCLEOTIDE SEQUENCE [LARGE SCALE GENOMIC DNA]</scope>
    <source>
        <strain evidence="3">DSM 106076</strain>
    </source>
</reference>
<evidence type="ECO:0000313" key="4">
    <source>
        <dbReference type="Proteomes" id="UP000274920"/>
    </source>
</evidence>
<evidence type="ECO:0000313" key="3">
    <source>
        <dbReference type="EMBL" id="RRK34030.1"/>
    </source>
</evidence>
<evidence type="ECO:0000256" key="1">
    <source>
        <dbReference type="SAM" id="MobiDB-lite"/>
    </source>
</evidence>
<gene>
    <name evidence="3" type="ORF">EBB54_23775</name>
</gene>